<reference evidence="1 4" key="1">
    <citation type="journal article" date="2020" name="Science">
        <title>Unexpected conservation and global transmission of agrobacterial virulence plasmids.</title>
        <authorList>
            <person name="Weisberg A.J."/>
            <person name="Davis E.W. 2nd"/>
            <person name="Tabima J."/>
            <person name="Belcher M.S."/>
            <person name="Miller M."/>
            <person name="Kuo C.H."/>
            <person name="Loper J.E."/>
            <person name="Grunwald N.J."/>
            <person name="Putnam M.L."/>
            <person name="Chang J.H."/>
        </authorList>
    </citation>
    <scope>NUCLEOTIDE SEQUENCE [LARGE SCALE GENOMIC DNA]</scope>
    <source>
        <strain evidence="1 4">A19/93</strain>
    </source>
</reference>
<dbReference type="RefSeq" id="WP_065699376.1">
    <property type="nucleotide sequence ID" value="NZ_CP049207.1"/>
</dbReference>
<accession>A0AAE7R9D0</accession>
<protein>
    <submittedName>
        <fullName evidence="2">Uncharacterized protein</fullName>
    </submittedName>
</protein>
<evidence type="ECO:0000313" key="4">
    <source>
        <dbReference type="Proteomes" id="UP000822331"/>
    </source>
</evidence>
<evidence type="ECO:0000313" key="2">
    <source>
        <dbReference type="EMBL" id="QTG02818.1"/>
    </source>
</evidence>
<dbReference type="EMBL" id="JAAMCP010000012">
    <property type="protein sequence ID" value="NTF39170.1"/>
    <property type="molecule type" value="Genomic_DNA"/>
</dbReference>
<proteinExistence type="predicted"/>
<sequence>MARIDDLVTQIHDRQLRERIESALADLRKRQRFGLVYEDHVPESTLLPHASVQVGATVQKRSDLIPEQLYTVRRITKSGNAIIQAEGAEEQTCKLRDLMVVKRFGEPMYPTLTPLGRVEGGADDRGHHSVINGENFHALQLLVYLYEERFDCIYISERRAATRV</sequence>
<organism evidence="2 3">
    <name type="scientific">Agrobacterium rubi</name>
    <dbReference type="NCBI Taxonomy" id="28099"/>
    <lineage>
        <taxon>Bacteria</taxon>
        <taxon>Pseudomonadati</taxon>
        <taxon>Pseudomonadota</taxon>
        <taxon>Alphaproteobacteria</taxon>
        <taxon>Hyphomicrobiales</taxon>
        <taxon>Rhizobiaceae</taxon>
        <taxon>Rhizobium/Agrobacterium group</taxon>
        <taxon>Agrobacterium</taxon>
    </lineage>
</organism>
<dbReference type="AlphaFoldDB" id="A0AAE7R9D0"/>
<gene>
    <name evidence="1" type="ORF">G6L72_20925</name>
    <name evidence="2" type="ORF">G6M88_20830</name>
</gene>
<dbReference type="Proteomes" id="UP000663912">
    <property type="component" value="Chromosome 2"/>
</dbReference>
<dbReference type="KEGG" id="arui:G6M88_20830"/>
<keyword evidence="4" id="KW-1185">Reference proteome</keyword>
<dbReference type="Proteomes" id="UP000822331">
    <property type="component" value="Unassembled WGS sequence"/>
</dbReference>
<reference evidence="2" key="2">
    <citation type="submission" date="2020-02" db="EMBL/GenBank/DDBJ databases">
        <title>Unexpected conservation and global transmission of agrobacterial virulence plasmids.</title>
        <authorList>
            <person name="Weisberg A.J."/>
            <person name="Davis E.W. II"/>
            <person name="Tabima J.R."/>
            <person name="Belcher M.S."/>
            <person name="Miller M."/>
            <person name="Kuo C.-H."/>
            <person name="Loper J.E."/>
            <person name="Grunwald N.J."/>
            <person name="Putnam M.L."/>
            <person name="Chang J.H."/>
        </authorList>
    </citation>
    <scope>NUCLEOTIDE SEQUENCE</scope>
    <source>
        <strain evidence="2">W2/73</strain>
    </source>
</reference>
<name>A0AAE7R9D0_9HYPH</name>
<evidence type="ECO:0000313" key="3">
    <source>
        <dbReference type="Proteomes" id="UP000663912"/>
    </source>
</evidence>
<dbReference type="EMBL" id="CP049207">
    <property type="protein sequence ID" value="QTG02818.1"/>
    <property type="molecule type" value="Genomic_DNA"/>
</dbReference>
<evidence type="ECO:0000313" key="1">
    <source>
        <dbReference type="EMBL" id="NTF39170.1"/>
    </source>
</evidence>